<protein>
    <submittedName>
        <fullName evidence="1">Uncharacterized protein</fullName>
    </submittedName>
</protein>
<dbReference type="Proteomes" id="UP001497382">
    <property type="component" value="Unassembled WGS sequence"/>
</dbReference>
<dbReference type="AlphaFoldDB" id="A0AAV1ZBQ1"/>
<keyword evidence="2" id="KW-1185">Reference proteome</keyword>
<proteinExistence type="predicted"/>
<gene>
    <name evidence="1" type="ORF">LARSCL_LOCUS3882</name>
</gene>
<comment type="caution">
    <text evidence="1">The sequence shown here is derived from an EMBL/GenBank/DDBJ whole genome shotgun (WGS) entry which is preliminary data.</text>
</comment>
<name>A0AAV1ZBQ1_9ARAC</name>
<reference evidence="1 2" key="1">
    <citation type="submission" date="2024-04" db="EMBL/GenBank/DDBJ databases">
        <authorList>
            <person name="Rising A."/>
            <person name="Reimegard J."/>
            <person name="Sonavane S."/>
            <person name="Akerstrom W."/>
            <person name="Nylinder S."/>
            <person name="Hedman E."/>
            <person name="Kallberg Y."/>
        </authorList>
    </citation>
    <scope>NUCLEOTIDE SEQUENCE [LARGE SCALE GENOMIC DNA]</scope>
</reference>
<accession>A0AAV1ZBQ1</accession>
<evidence type="ECO:0000313" key="1">
    <source>
        <dbReference type="EMBL" id="CAL1267895.1"/>
    </source>
</evidence>
<evidence type="ECO:0000313" key="2">
    <source>
        <dbReference type="Proteomes" id="UP001497382"/>
    </source>
</evidence>
<sequence>MVNSKVSVVETFSKLTVFPSAVFKHQLKISDNLKELSTRRLISPTLTENSSEHILSCLEWLSIYPLLESSSFKAAVFSWLQNSISLPDLGNVRTSGAITNS</sequence>
<dbReference type="EMBL" id="CAXIEN010000030">
    <property type="protein sequence ID" value="CAL1267895.1"/>
    <property type="molecule type" value="Genomic_DNA"/>
</dbReference>
<organism evidence="1 2">
    <name type="scientific">Larinioides sclopetarius</name>
    <dbReference type="NCBI Taxonomy" id="280406"/>
    <lineage>
        <taxon>Eukaryota</taxon>
        <taxon>Metazoa</taxon>
        <taxon>Ecdysozoa</taxon>
        <taxon>Arthropoda</taxon>
        <taxon>Chelicerata</taxon>
        <taxon>Arachnida</taxon>
        <taxon>Araneae</taxon>
        <taxon>Araneomorphae</taxon>
        <taxon>Entelegynae</taxon>
        <taxon>Araneoidea</taxon>
        <taxon>Araneidae</taxon>
        <taxon>Larinioides</taxon>
    </lineage>
</organism>